<name>A0ABZ0EAS7_9BURK</name>
<dbReference type="InterPro" id="IPR008995">
    <property type="entry name" value="Mo/tungstate-bd_C_term_dom"/>
</dbReference>
<dbReference type="Proteomes" id="UP001302652">
    <property type="component" value="Chromosome 3"/>
</dbReference>
<evidence type="ECO:0000313" key="2">
    <source>
        <dbReference type="Proteomes" id="UP001302652"/>
    </source>
</evidence>
<sequence>MSAGIPAEDTNEHGDSNDCSLTGDIASLLPVGSGQFIGRRCLGQTMFFRSGKERSCKVGERVTPPIDRCRLHLFDEASGVNLKAQTT</sequence>
<dbReference type="Gene3D" id="2.40.50.140">
    <property type="entry name" value="Nucleic acid-binding proteins"/>
    <property type="match status" value="1"/>
</dbReference>
<organism evidence="1 2">
    <name type="scientific">Paraburkholderia kirstenboschensis</name>
    <dbReference type="NCBI Taxonomy" id="1245436"/>
    <lineage>
        <taxon>Bacteria</taxon>
        <taxon>Pseudomonadati</taxon>
        <taxon>Pseudomonadota</taxon>
        <taxon>Betaproteobacteria</taxon>
        <taxon>Burkholderiales</taxon>
        <taxon>Burkholderiaceae</taxon>
        <taxon>Paraburkholderia</taxon>
    </lineage>
</organism>
<accession>A0ABZ0EAS7</accession>
<dbReference type="EMBL" id="CP136511">
    <property type="protein sequence ID" value="WOD13610.1"/>
    <property type="molecule type" value="Genomic_DNA"/>
</dbReference>
<dbReference type="RefSeq" id="WP_317015200.1">
    <property type="nucleotide sequence ID" value="NZ_CP136511.1"/>
</dbReference>
<proteinExistence type="predicted"/>
<keyword evidence="2" id="KW-1185">Reference proteome</keyword>
<dbReference type="InterPro" id="IPR012340">
    <property type="entry name" value="NA-bd_OB-fold"/>
</dbReference>
<reference evidence="1 2" key="1">
    <citation type="submission" date="2023-10" db="EMBL/GenBank/DDBJ databases">
        <title>Surface-active antibiotics is a multifunctional adaptation for post-fire microbes.</title>
        <authorList>
            <person name="Liu M.D."/>
            <person name="Du Y."/>
            <person name="Koupaei S.K."/>
            <person name="Kim N.R."/>
            <person name="Zhang W."/>
            <person name="Traxler M.F."/>
        </authorList>
    </citation>
    <scope>NUCLEOTIDE SEQUENCE [LARGE SCALE GENOMIC DNA]</scope>
    <source>
        <strain evidence="1 2">F3</strain>
    </source>
</reference>
<gene>
    <name evidence="1" type="ORF">RW095_06385</name>
</gene>
<evidence type="ECO:0000313" key="1">
    <source>
        <dbReference type="EMBL" id="WOD13610.1"/>
    </source>
</evidence>
<dbReference type="Gene3D" id="2.40.50.100">
    <property type="match status" value="1"/>
</dbReference>
<dbReference type="SUPFAM" id="SSF50331">
    <property type="entry name" value="MOP-like"/>
    <property type="match status" value="1"/>
</dbReference>
<protein>
    <submittedName>
        <fullName evidence="1">Uncharacterized protein</fullName>
    </submittedName>
</protein>